<dbReference type="PANTHER" id="PTHR32472:SF10">
    <property type="entry name" value="DNA REPAIR PROTEIN RADA-LIKE PROTEIN"/>
    <property type="match status" value="1"/>
</dbReference>
<dbReference type="Gene3D" id="3.30.230.10">
    <property type="match status" value="1"/>
</dbReference>
<dbReference type="Pfam" id="PF06745">
    <property type="entry name" value="ATPase"/>
    <property type="match status" value="1"/>
</dbReference>
<dbReference type="AlphaFoldDB" id="A0A4R8DEX6"/>
<keyword evidence="4" id="KW-1185">Reference proteome</keyword>
<comment type="caution">
    <text evidence="3">The sequence shown here is derived from an EMBL/GenBank/DDBJ whole genome shotgun (WGS) entry which is preliminary data.</text>
</comment>
<dbReference type="InterPro" id="IPR003593">
    <property type="entry name" value="AAA+_ATPase"/>
</dbReference>
<name>A0A4R8DEX6_9BACT</name>
<dbReference type="InterPro" id="IPR027417">
    <property type="entry name" value="P-loop_NTPase"/>
</dbReference>
<dbReference type="OrthoDB" id="9803906at2"/>
<protein>
    <submittedName>
        <fullName evidence="3">DNA repair protein RadA/Sms</fullName>
    </submittedName>
</protein>
<feature type="compositionally biased region" description="Basic and acidic residues" evidence="1">
    <location>
        <begin position="8"/>
        <end position="38"/>
    </location>
</feature>
<dbReference type="InterPro" id="IPR014774">
    <property type="entry name" value="KaiC-like_dom"/>
</dbReference>
<proteinExistence type="predicted"/>
<dbReference type="RefSeq" id="WP_133995544.1">
    <property type="nucleotide sequence ID" value="NZ_SODV01000002.1"/>
</dbReference>
<gene>
    <name evidence="3" type="ORF">EDB95_3642</name>
</gene>
<evidence type="ECO:0000313" key="4">
    <source>
        <dbReference type="Proteomes" id="UP000294498"/>
    </source>
</evidence>
<dbReference type="InterPro" id="IPR014721">
    <property type="entry name" value="Ribsml_uS5_D2-typ_fold_subgr"/>
</dbReference>
<evidence type="ECO:0000313" key="3">
    <source>
        <dbReference type="EMBL" id="TDW95828.1"/>
    </source>
</evidence>
<dbReference type="PRINTS" id="PR01874">
    <property type="entry name" value="DNAREPAIRADA"/>
</dbReference>
<dbReference type="Proteomes" id="UP000294498">
    <property type="component" value="Unassembled WGS sequence"/>
</dbReference>
<dbReference type="PANTHER" id="PTHR32472">
    <property type="entry name" value="DNA REPAIR PROTEIN RADA"/>
    <property type="match status" value="1"/>
</dbReference>
<dbReference type="SMART" id="SM00382">
    <property type="entry name" value="AAA"/>
    <property type="match status" value="1"/>
</dbReference>
<feature type="region of interest" description="Disordered" evidence="1">
    <location>
        <begin position="1"/>
        <end position="51"/>
    </location>
</feature>
<reference evidence="3 4" key="1">
    <citation type="submission" date="2019-03" db="EMBL/GenBank/DDBJ databases">
        <title>Genomic Encyclopedia of Type Strains, Phase IV (KMG-IV): sequencing the most valuable type-strain genomes for metagenomic binning, comparative biology and taxonomic classification.</title>
        <authorList>
            <person name="Goeker M."/>
        </authorList>
    </citation>
    <scope>NUCLEOTIDE SEQUENCE [LARGE SCALE GENOMIC DNA]</scope>
    <source>
        <strain evidence="3 4">DSM 100059</strain>
    </source>
</reference>
<dbReference type="SUPFAM" id="SSF52540">
    <property type="entry name" value="P-loop containing nucleoside triphosphate hydrolases"/>
    <property type="match status" value="1"/>
</dbReference>
<dbReference type="GO" id="GO:0000725">
    <property type="term" value="P:recombinational repair"/>
    <property type="evidence" value="ECO:0007669"/>
    <property type="project" value="TreeGrafter"/>
</dbReference>
<sequence>MDQTYNEEEQKNPEKPQDKNERAGGEEPKSEEPPKGEEEPGDPEPLDDGHSKGLLSVEAIEFKELPLGKEMDWFKQAVSRFVAGGAYLIAGQPGIGKSTLTTQIALDLSRAGKRTLIIQTEQRKEELRHTVTHMTKHWPAEQQKQALRLIEPENGIESLDQLPLFFAKEIASTKGRYHGVSMVVIDSVQGNGLSSAATKQYNQLNEFCQLCKAEEITVFLVAHVTKSGDISGPKDFEHNVDCVLMINRLLRGSRPTTVTKNRFGYTSGKIIPLEIDKETRWLKLSPYNVTANSVARTYLGPKIGVAEVQVMISLPPPESKGSITTQIVAKKGIQQLMPIIAQILDAEHEQLRLAINCKMPRIDHYSPLADMATGMALTAAYIHKDIPEHFLFLGQIDLQGKVRDVPGDLLRELLEQIKAGHITLPLRIYCPKEVAAQFLEQIEDLEIVGCEQFEDAVFDLWPDLRK</sequence>
<organism evidence="3 4">
    <name type="scientific">Dinghuibacter silviterrae</name>
    <dbReference type="NCBI Taxonomy" id="1539049"/>
    <lineage>
        <taxon>Bacteria</taxon>
        <taxon>Pseudomonadati</taxon>
        <taxon>Bacteroidota</taxon>
        <taxon>Chitinophagia</taxon>
        <taxon>Chitinophagales</taxon>
        <taxon>Chitinophagaceae</taxon>
        <taxon>Dinghuibacter</taxon>
    </lineage>
</organism>
<dbReference type="SUPFAM" id="SSF54211">
    <property type="entry name" value="Ribosomal protein S5 domain 2-like"/>
    <property type="match status" value="1"/>
</dbReference>
<feature type="domain" description="AAA+ ATPase" evidence="2">
    <location>
        <begin position="83"/>
        <end position="250"/>
    </location>
</feature>
<dbReference type="Gene3D" id="3.40.50.300">
    <property type="entry name" value="P-loop containing nucleotide triphosphate hydrolases"/>
    <property type="match status" value="1"/>
</dbReference>
<accession>A0A4R8DEX6</accession>
<dbReference type="EMBL" id="SODV01000002">
    <property type="protein sequence ID" value="TDW95828.1"/>
    <property type="molecule type" value="Genomic_DNA"/>
</dbReference>
<evidence type="ECO:0000256" key="1">
    <source>
        <dbReference type="SAM" id="MobiDB-lite"/>
    </source>
</evidence>
<evidence type="ECO:0000259" key="2">
    <source>
        <dbReference type="SMART" id="SM00382"/>
    </source>
</evidence>
<dbReference type="InterPro" id="IPR020568">
    <property type="entry name" value="Ribosomal_Su5_D2-typ_SF"/>
</dbReference>